<dbReference type="GO" id="GO:0016987">
    <property type="term" value="F:sigma factor activity"/>
    <property type="evidence" value="ECO:0007669"/>
    <property type="project" value="UniProtKB-KW"/>
</dbReference>
<evidence type="ECO:0000256" key="4">
    <source>
        <dbReference type="ARBA" id="ARBA00023082"/>
    </source>
</evidence>
<dbReference type="InterPro" id="IPR032710">
    <property type="entry name" value="NTF2-like_dom_sf"/>
</dbReference>
<keyword evidence="6" id="KW-0804">Transcription</keyword>
<dbReference type="InterPro" id="IPR013325">
    <property type="entry name" value="RNA_pol_sigma_r2"/>
</dbReference>
<evidence type="ECO:0000256" key="2">
    <source>
        <dbReference type="ARBA" id="ARBA00011344"/>
    </source>
</evidence>
<dbReference type="PANTHER" id="PTHR30173">
    <property type="entry name" value="SIGMA 19 FACTOR"/>
    <property type="match status" value="1"/>
</dbReference>
<dbReference type="Gene3D" id="1.10.1740.10">
    <property type="match status" value="1"/>
</dbReference>
<dbReference type="InterPro" id="IPR036388">
    <property type="entry name" value="WH-like_DNA-bd_sf"/>
</dbReference>
<evidence type="ECO:0000259" key="9">
    <source>
        <dbReference type="Pfam" id="PF08281"/>
    </source>
</evidence>
<dbReference type="PANTHER" id="PTHR30173:SF43">
    <property type="entry name" value="ECF RNA POLYMERASE SIGMA FACTOR SIGI-RELATED"/>
    <property type="match status" value="1"/>
</dbReference>
<keyword evidence="3" id="KW-0805">Transcription regulation</keyword>
<comment type="similarity">
    <text evidence="1">Belongs to the sigma-70 factor family. ECF subfamily.</text>
</comment>
<dbReference type="SUPFAM" id="SSF88659">
    <property type="entry name" value="Sigma3 and sigma4 domains of RNA polymerase sigma factors"/>
    <property type="match status" value="1"/>
</dbReference>
<comment type="caution">
    <text evidence="10">The sequence shown here is derived from an EMBL/GenBank/DDBJ whole genome shotgun (WGS) entry which is preliminary data.</text>
</comment>
<evidence type="ECO:0000313" key="11">
    <source>
        <dbReference type="Proteomes" id="UP000466794"/>
    </source>
</evidence>
<sequence>MQTRPGNLVTEAFEQQRDHLRAVAFRMLGSYADAEDVVQEAWMRLARNDDAAIENLSGWLTTVVGRISLDLLRSRGNRPEQSYGDGISEVVIVDDSPEPEECVALADSVGLALLVVLDSLGPSERLAFVLHDMFAVSFAEIGQILGKSADATKMLASRARRKVRATERPADALCEHRTVAREQGTTGGRQRAVTREPQTSAQVHREVVHETRATVREQRAVVREQRAVAQAFRAAAIGGDFEALLRVLDPDVQLTVNAPGGRFVTLGATEVAARAKMFSGEIARHQPVLVGGLPGYISWREDGTPLSLISFTVAHNRIAAVTIVVDPAELELLDLPKWA</sequence>
<dbReference type="GO" id="GO:0006352">
    <property type="term" value="P:DNA-templated transcription initiation"/>
    <property type="evidence" value="ECO:0007669"/>
    <property type="project" value="InterPro"/>
</dbReference>
<gene>
    <name evidence="10" type="ORF">GPX89_24035</name>
</gene>
<dbReference type="EMBL" id="WRPP01000005">
    <property type="protein sequence ID" value="MVU80305.1"/>
    <property type="molecule type" value="Genomic_DNA"/>
</dbReference>
<evidence type="ECO:0000256" key="7">
    <source>
        <dbReference type="SAM" id="MobiDB-lite"/>
    </source>
</evidence>
<dbReference type="SUPFAM" id="SSF54427">
    <property type="entry name" value="NTF2-like"/>
    <property type="match status" value="1"/>
</dbReference>
<dbReference type="InterPro" id="IPR007627">
    <property type="entry name" value="RNA_pol_sigma70_r2"/>
</dbReference>
<feature type="domain" description="RNA polymerase sigma factor 70 region 4 type 2" evidence="9">
    <location>
        <begin position="112"/>
        <end position="162"/>
    </location>
</feature>
<keyword evidence="5" id="KW-0238">DNA-binding</keyword>
<evidence type="ECO:0000313" key="10">
    <source>
        <dbReference type="EMBL" id="MVU80305.1"/>
    </source>
</evidence>
<reference evidence="10 11" key="1">
    <citation type="submission" date="2019-12" db="EMBL/GenBank/DDBJ databases">
        <title>Nocardia sp. nov. ET3-3 isolated from soil.</title>
        <authorList>
            <person name="Kanchanasin P."/>
            <person name="Tanasupawat S."/>
            <person name="Yuki M."/>
            <person name="Kudo T."/>
        </authorList>
    </citation>
    <scope>NUCLEOTIDE SEQUENCE [LARGE SCALE GENOMIC DNA]</scope>
    <source>
        <strain evidence="10 11">ET3-3</strain>
    </source>
</reference>
<dbReference type="Gene3D" id="3.10.450.50">
    <property type="match status" value="1"/>
</dbReference>
<dbReference type="NCBIfam" id="TIGR02937">
    <property type="entry name" value="sigma70-ECF"/>
    <property type="match status" value="1"/>
</dbReference>
<dbReference type="InterPro" id="IPR013249">
    <property type="entry name" value="RNA_pol_sigma70_r4_t2"/>
</dbReference>
<evidence type="ECO:0000256" key="1">
    <source>
        <dbReference type="ARBA" id="ARBA00010641"/>
    </source>
</evidence>
<comment type="subunit">
    <text evidence="2">Interacts transiently with the RNA polymerase catalytic core formed by RpoA, RpoB, RpoC and RpoZ (2 alpha, 1 beta, 1 beta' and 1 omega subunit) to form the RNA polymerase holoenzyme that can initiate transcription.</text>
</comment>
<evidence type="ECO:0000256" key="6">
    <source>
        <dbReference type="ARBA" id="ARBA00023163"/>
    </source>
</evidence>
<feature type="domain" description="RNA polymerase sigma-70 region 2" evidence="8">
    <location>
        <begin position="13"/>
        <end position="76"/>
    </location>
</feature>
<dbReference type="Proteomes" id="UP000466794">
    <property type="component" value="Unassembled WGS sequence"/>
</dbReference>
<dbReference type="GO" id="GO:0003677">
    <property type="term" value="F:DNA binding"/>
    <property type="evidence" value="ECO:0007669"/>
    <property type="project" value="UniProtKB-KW"/>
</dbReference>
<evidence type="ECO:0000256" key="3">
    <source>
        <dbReference type="ARBA" id="ARBA00023015"/>
    </source>
</evidence>
<keyword evidence="11" id="KW-1185">Reference proteome</keyword>
<dbReference type="AlphaFoldDB" id="A0A7K1V140"/>
<evidence type="ECO:0000259" key="8">
    <source>
        <dbReference type="Pfam" id="PF04542"/>
    </source>
</evidence>
<name>A0A7K1V140_9NOCA</name>
<dbReference type="Pfam" id="PF04542">
    <property type="entry name" value="Sigma70_r2"/>
    <property type="match status" value="1"/>
</dbReference>
<dbReference type="Pfam" id="PF08281">
    <property type="entry name" value="Sigma70_r4_2"/>
    <property type="match status" value="1"/>
</dbReference>
<protein>
    <submittedName>
        <fullName evidence="10">Sigma-70 family RNA polymerase sigma factor</fullName>
    </submittedName>
</protein>
<organism evidence="10 11">
    <name type="scientific">Nocardia terrae</name>
    <dbReference type="NCBI Taxonomy" id="2675851"/>
    <lineage>
        <taxon>Bacteria</taxon>
        <taxon>Bacillati</taxon>
        <taxon>Actinomycetota</taxon>
        <taxon>Actinomycetes</taxon>
        <taxon>Mycobacteriales</taxon>
        <taxon>Nocardiaceae</taxon>
        <taxon>Nocardia</taxon>
    </lineage>
</organism>
<dbReference type="InterPro" id="IPR013324">
    <property type="entry name" value="RNA_pol_sigma_r3/r4-like"/>
</dbReference>
<dbReference type="InterPro" id="IPR014284">
    <property type="entry name" value="RNA_pol_sigma-70_dom"/>
</dbReference>
<feature type="region of interest" description="Disordered" evidence="7">
    <location>
        <begin position="181"/>
        <end position="204"/>
    </location>
</feature>
<dbReference type="Gene3D" id="1.10.10.10">
    <property type="entry name" value="Winged helix-like DNA-binding domain superfamily/Winged helix DNA-binding domain"/>
    <property type="match status" value="1"/>
</dbReference>
<dbReference type="RefSeq" id="WP_157389978.1">
    <property type="nucleotide sequence ID" value="NZ_WRPP01000005.1"/>
</dbReference>
<dbReference type="SUPFAM" id="SSF88946">
    <property type="entry name" value="Sigma2 domain of RNA polymerase sigma factors"/>
    <property type="match status" value="1"/>
</dbReference>
<proteinExistence type="inferred from homology"/>
<dbReference type="InterPro" id="IPR052704">
    <property type="entry name" value="ECF_Sigma-70_Domain"/>
</dbReference>
<evidence type="ECO:0000256" key="5">
    <source>
        <dbReference type="ARBA" id="ARBA00023125"/>
    </source>
</evidence>
<keyword evidence="4" id="KW-0731">Sigma factor</keyword>
<accession>A0A7K1V140</accession>